<feature type="transmembrane region" description="Helical" evidence="2">
    <location>
        <begin position="108"/>
        <end position="125"/>
    </location>
</feature>
<feature type="transmembrane region" description="Helical" evidence="2">
    <location>
        <begin position="85"/>
        <end position="102"/>
    </location>
</feature>
<keyword evidence="4" id="KW-1185">Reference proteome</keyword>
<dbReference type="RefSeq" id="WP_199048554.1">
    <property type="nucleotide sequence ID" value="NZ_JAELXT010000007.1"/>
</dbReference>
<feature type="transmembrane region" description="Helical" evidence="2">
    <location>
        <begin position="53"/>
        <end position="73"/>
    </location>
</feature>
<comment type="caution">
    <text evidence="3">The sequence shown here is derived from an EMBL/GenBank/DDBJ whole genome shotgun (WGS) entry which is preliminary data.</text>
</comment>
<evidence type="ECO:0000313" key="3">
    <source>
        <dbReference type="EMBL" id="MBJ6125604.1"/>
    </source>
</evidence>
<protein>
    <recommendedName>
        <fullName evidence="5">NnrS family protein</fullName>
    </recommendedName>
</protein>
<feature type="transmembrane region" description="Helical" evidence="2">
    <location>
        <begin position="246"/>
        <end position="268"/>
    </location>
</feature>
<evidence type="ECO:0000256" key="1">
    <source>
        <dbReference type="SAM" id="MobiDB-lite"/>
    </source>
</evidence>
<feature type="transmembrane region" description="Helical" evidence="2">
    <location>
        <begin position="160"/>
        <end position="179"/>
    </location>
</feature>
<organism evidence="3 4">
    <name type="scientific">Microvirga splendida</name>
    <dbReference type="NCBI Taxonomy" id="2795727"/>
    <lineage>
        <taxon>Bacteria</taxon>
        <taxon>Pseudomonadati</taxon>
        <taxon>Pseudomonadota</taxon>
        <taxon>Alphaproteobacteria</taxon>
        <taxon>Hyphomicrobiales</taxon>
        <taxon>Methylobacteriaceae</taxon>
        <taxon>Microvirga</taxon>
    </lineage>
</organism>
<evidence type="ECO:0000313" key="4">
    <source>
        <dbReference type="Proteomes" id="UP000620670"/>
    </source>
</evidence>
<feature type="transmembrane region" description="Helical" evidence="2">
    <location>
        <begin position="191"/>
        <end position="208"/>
    </location>
</feature>
<dbReference type="Proteomes" id="UP000620670">
    <property type="component" value="Unassembled WGS sequence"/>
</dbReference>
<feature type="transmembrane region" description="Helical" evidence="2">
    <location>
        <begin position="343"/>
        <end position="361"/>
    </location>
</feature>
<keyword evidence="2" id="KW-0812">Transmembrane</keyword>
<keyword evidence="2" id="KW-1133">Transmembrane helix</keyword>
<accession>A0ABS0XZX1</accession>
<sequence length="391" mass="40751">MSDMSSSATLPLAGTKPRLELRLAFLALGALALIAGLYGALGRLGWTLPAGASLAALHGPLMISGLFGTVISLERAVALGRDWSYGAPALSALGTLLLLAGAPEALGAGAYAAAAAVLAGASLLITRQQPAVFTGALLFGACAWLAGNVLWLMDGPVPDLVGWWLAFLILTIAGERLELSRLMPQRRGSEVLFLFAVGLLVVGAQNGLMTENGAILFGLALLVTTVWLMRHDIALLNVRRTGQTRFMAACMLAGYAWLGVAGLVLIAFPPGESSFGYDLALHAVLIGFVLSMVFGHALIILPAVARLRLRYAPILYLPLALLHVSVAVRAGAGLAGWDVGRMASGALTLLALTGFAASLAMTSRNGRKAPGPAEPNVTDRVRVDPPERRPR</sequence>
<feature type="transmembrane region" description="Helical" evidence="2">
    <location>
        <begin position="132"/>
        <end position="154"/>
    </location>
</feature>
<reference evidence="4" key="1">
    <citation type="submission" date="2020-12" db="EMBL/GenBank/DDBJ databases">
        <title>Hymenobacter sp.</title>
        <authorList>
            <person name="Kim M.K."/>
        </authorList>
    </citation>
    <scope>NUCLEOTIDE SEQUENCE [LARGE SCALE GENOMIC DNA]</scope>
    <source>
        <strain evidence="4">BT325</strain>
    </source>
</reference>
<proteinExistence type="predicted"/>
<feature type="compositionally biased region" description="Basic and acidic residues" evidence="1">
    <location>
        <begin position="377"/>
        <end position="391"/>
    </location>
</feature>
<feature type="transmembrane region" description="Helical" evidence="2">
    <location>
        <begin position="280"/>
        <end position="304"/>
    </location>
</feature>
<gene>
    <name evidence="3" type="ORF">JAO75_09280</name>
</gene>
<evidence type="ECO:0000256" key="2">
    <source>
        <dbReference type="SAM" id="Phobius"/>
    </source>
</evidence>
<name>A0ABS0XZX1_9HYPH</name>
<keyword evidence="2" id="KW-0472">Membrane</keyword>
<feature type="transmembrane region" description="Helical" evidence="2">
    <location>
        <begin position="214"/>
        <end position="234"/>
    </location>
</feature>
<feature type="transmembrane region" description="Helical" evidence="2">
    <location>
        <begin position="21"/>
        <end position="41"/>
    </location>
</feature>
<dbReference type="EMBL" id="JAELXT010000007">
    <property type="protein sequence ID" value="MBJ6125604.1"/>
    <property type="molecule type" value="Genomic_DNA"/>
</dbReference>
<feature type="region of interest" description="Disordered" evidence="1">
    <location>
        <begin position="364"/>
        <end position="391"/>
    </location>
</feature>
<feature type="transmembrane region" description="Helical" evidence="2">
    <location>
        <begin position="316"/>
        <end position="337"/>
    </location>
</feature>
<evidence type="ECO:0008006" key="5">
    <source>
        <dbReference type="Google" id="ProtNLM"/>
    </source>
</evidence>